<evidence type="ECO:0000256" key="2">
    <source>
        <dbReference type="ARBA" id="ARBA00022679"/>
    </source>
</evidence>
<feature type="compositionally biased region" description="Polar residues" evidence="5">
    <location>
        <begin position="83"/>
        <end position="93"/>
    </location>
</feature>
<evidence type="ECO:0000313" key="7">
    <source>
        <dbReference type="Proteomes" id="UP000318571"/>
    </source>
</evidence>
<dbReference type="STRING" id="6832.A0A553P2A6"/>
<feature type="compositionally biased region" description="Polar residues" evidence="5">
    <location>
        <begin position="239"/>
        <end position="248"/>
    </location>
</feature>
<dbReference type="GO" id="GO:0000828">
    <property type="term" value="F:inositol hexakisphosphate kinase activity"/>
    <property type="evidence" value="ECO:0007669"/>
    <property type="project" value="TreeGrafter"/>
</dbReference>
<dbReference type="AlphaFoldDB" id="A0A553P2A6"/>
<dbReference type="EC" id="2.7.-.-" evidence="4"/>
<evidence type="ECO:0000256" key="4">
    <source>
        <dbReference type="RuleBase" id="RU363090"/>
    </source>
</evidence>
<dbReference type="GO" id="GO:0032958">
    <property type="term" value="P:inositol phosphate biosynthetic process"/>
    <property type="evidence" value="ECO:0007669"/>
    <property type="project" value="InterPro"/>
</dbReference>
<dbReference type="GO" id="GO:0005634">
    <property type="term" value="C:nucleus"/>
    <property type="evidence" value="ECO:0007669"/>
    <property type="project" value="TreeGrafter"/>
</dbReference>
<dbReference type="SUPFAM" id="SSF56104">
    <property type="entry name" value="SAICAR synthase-like"/>
    <property type="match status" value="1"/>
</dbReference>
<sequence>MSGDNFVKPKFNGDSKILEAIMAEKMSQATTNFLRSNSVHSVDSTCSTHSYTSGLSDSDRCSCDDCVLGITDFLLDFSQTKIPSNEPASSTSKPKSRKCVQSPKSGQRRRSLRKGREKLFDILLPRNNGATEDQKFTQSVSWSRIRFKNPDKASASGGGSYQVCCIYCKGVRRVVDDERRCSDPFQFSRVLTSDQRAELIELIETHKGSDNFGPHEDDILEQPGVADAEAKKSHVDQAPTRQRMSSPSFFRRTKKLSVPNLSLGTSSSSELSSSPKSCPRSVPQRSKGARKKLSLASSPVPVFCFGASPFDDDYKYEDDTDAVKCLESAARKISRGSPSRSPNRHSSPRMGGLVGLARGYEQYRESLRYLTPTVEYGEASSDDLSSEWESSDVEGNNNRSFTKRLALLTSLPPGTIQEADPERSGNLLTVPNTDPQFFSLDEKQDVSHSHKSTHVAKAAPDPSSKKSYFSKRPSGWRKLRRMVQWTPFIQTYKNRRYQWVQLAGHSGNFKAGKNQGTVLKKLCVQEELCYQKFENDELAHLVPKYQGILTLDDDEKFIQLQDCLSSFSNPSIMDCKIGVRTYLEEELAKAKENPKLRRDMYDKMIAVDSDAPTEEEHKLKGVTKPRYMVWRETISSTATLGFRIEGVKMSDGSSSKEFKTTKTRDQVFEAFKRFLALNPKKALIGSSLLFVHDNQKASIWLIDFGKTVPLPEGHKIDHKSPWEVGNHEDGYLIGIDNLINIMEQLVNSDAPRIAVSSDERAEKSLITLTTSET</sequence>
<proteinExistence type="inferred from homology"/>
<reference evidence="6 7" key="1">
    <citation type="journal article" date="2018" name="Nat. Ecol. Evol.">
        <title>Genomic signatures of mitonuclear coevolution across populations of Tigriopus californicus.</title>
        <authorList>
            <person name="Barreto F.S."/>
            <person name="Watson E.T."/>
            <person name="Lima T.G."/>
            <person name="Willett C.S."/>
            <person name="Edmands S."/>
            <person name="Li W."/>
            <person name="Burton R.S."/>
        </authorList>
    </citation>
    <scope>NUCLEOTIDE SEQUENCE [LARGE SCALE GENOMIC DNA]</scope>
    <source>
        <strain evidence="6 7">San Diego</strain>
    </source>
</reference>
<keyword evidence="7" id="KW-1185">Reference proteome</keyword>
<evidence type="ECO:0000256" key="1">
    <source>
        <dbReference type="ARBA" id="ARBA00007374"/>
    </source>
</evidence>
<feature type="region of interest" description="Disordered" evidence="5">
    <location>
        <begin position="331"/>
        <end position="353"/>
    </location>
</feature>
<dbReference type="InterPro" id="IPR038286">
    <property type="entry name" value="IPK_sf"/>
</dbReference>
<dbReference type="GO" id="GO:0005737">
    <property type="term" value="C:cytoplasm"/>
    <property type="evidence" value="ECO:0007669"/>
    <property type="project" value="TreeGrafter"/>
</dbReference>
<comment type="caution">
    <text evidence="6">The sequence shown here is derived from an EMBL/GenBank/DDBJ whole genome shotgun (WGS) entry which is preliminary data.</text>
</comment>
<gene>
    <name evidence="6" type="ORF">TCAL_10393</name>
</gene>
<dbReference type="Pfam" id="PF03770">
    <property type="entry name" value="IPK"/>
    <property type="match status" value="2"/>
</dbReference>
<evidence type="ECO:0000256" key="5">
    <source>
        <dbReference type="SAM" id="MobiDB-lite"/>
    </source>
</evidence>
<evidence type="ECO:0000256" key="3">
    <source>
        <dbReference type="ARBA" id="ARBA00022777"/>
    </source>
</evidence>
<name>A0A553P2A6_TIGCA</name>
<keyword evidence="2 4" id="KW-0808">Transferase</keyword>
<organism evidence="6 7">
    <name type="scientific">Tigriopus californicus</name>
    <name type="common">Marine copepod</name>
    <dbReference type="NCBI Taxonomy" id="6832"/>
    <lineage>
        <taxon>Eukaryota</taxon>
        <taxon>Metazoa</taxon>
        <taxon>Ecdysozoa</taxon>
        <taxon>Arthropoda</taxon>
        <taxon>Crustacea</taxon>
        <taxon>Multicrustacea</taxon>
        <taxon>Hexanauplia</taxon>
        <taxon>Copepoda</taxon>
        <taxon>Harpacticoida</taxon>
        <taxon>Harpacticidae</taxon>
        <taxon>Tigriopus</taxon>
    </lineage>
</organism>
<keyword evidence="3 4" id="KW-0418">Kinase</keyword>
<feature type="region of interest" description="Disordered" evidence="5">
    <location>
        <begin position="83"/>
        <end position="112"/>
    </location>
</feature>
<dbReference type="EMBL" id="VCGU01000008">
    <property type="protein sequence ID" value="TRY71835.1"/>
    <property type="molecule type" value="Genomic_DNA"/>
</dbReference>
<dbReference type="Gene3D" id="3.30.470.160">
    <property type="entry name" value="Inositol polyphosphate kinase"/>
    <property type="match status" value="2"/>
</dbReference>
<feature type="compositionally biased region" description="Low complexity" evidence="5">
    <location>
        <begin position="257"/>
        <end position="281"/>
    </location>
</feature>
<feature type="region of interest" description="Disordered" evidence="5">
    <location>
        <begin position="442"/>
        <end position="470"/>
    </location>
</feature>
<accession>A0A553P2A6</accession>
<dbReference type="PANTHER" id="PTHR12400:SF97">
    <property type="entry name" value="KINASE"/>
    <property type="match status" value="1"/>
</dbReference>
<evidence type="ECO:0000313" key="6">
    <source>
        <dbReference type="EMBL" id="TRY71835.1"/>
    </source>
</evidence>
<dbReference type="GO" id="GO:0046854">
    <property type="term" value="P:phosphatidylinositol phosphate biosynthetic process"/>
    <property type="evidence" value="ECO:0007669"/>
    <property type="project" value="TreeGrafter"/>
</dbReference>
<dbReference type="Proteomes" id="UP000318571">
    <property type="component" value="Chromosome 7"/>
</dbReference>
<dbReference type="PANTHER" id="PTHR12400">
    <property type="entry name" value="INOSITOL POLYPHOSPHATE KINASE"/>
    <property type="match status" value="1"/>
</dbReference>
<protein>
    <recommendedName>
        <fullName evidence="4">Kinase</fullName>
        <ecNumber evidence="4">2.7.-.-</ecNumber>
    </recommendedName>
</protein>
<dbReference type="InterPro" id="IPR005522">
    <property type="entry name" value="IPK"/>
</dbReference>
<feature type="region of interest" description="Disordered" evidence="5">
    <location>
        <begin position="228"/>
        <end position="293"/>
    </location>
</feature>
<comment type="similarity">
    <text evidence="1 4">Belongs to the inositol phosphokinase (IPK) family.</text>
</comment>